<gene>
    <name evidence="3" type="ORF">CYFUS_007198</name>
</gene>
<reference evidence="3 4" key="1">
    <citation type="submission" date="2017-06" db="EMBL/GenBank/DDBJ databases">
        <title>Sequencing and comparative analysis of myxobacterial genomes.</title>
        <authorList>
            <person name="Rupp O."/>
            <person name="Goesmann A."/>
            <person name="Sogaard-Andersen L."/>
        </authorList>
    </citation>
    <scope>NUCLEOTIDE SEQUENCE [LARGE SCALE GENOMIC DNA]</scope>
    <source>
        <strain evidence="3 4">DSM 52655</strain>
    </source>
</reference>
<accession>A0A250JDT1</accession>
<sequence>MRPRLVLWGSLLTLQLLATAFPPEAIGPAVAGSVYLPLMVLRAVGLPVFGKAESGGWPGPSLLGWILVAGFWAAVWWGVVSLVSLLGGRKQGPPARGASGGSESKSA</sequence>
<dbReference type="AlphaFoldDB" id="A0A250JDT1"/>
<proteinExistence type="predicted"/>
<evidence type="ECO:0000313" key="4">
    <source>
        <dbReference type="Proteomes" id="UP000217257"/>
    </source>
</evidence>
<keyword evidence="2" id="KW-0812">Transmembrane</keyword>
<feature type="transmembrane region" description="Helical" evidence="2">
    <location>
        <begin position="62"/>
        <end position="86"/>
    </location>
</feature>
<dbReference type="KEGG" id="cfus:CYFUS_007198"/>
<protein>
    <submittedName>
        <fullName evidence="3">Uncharacterized protein</fullName>
    </submittedName>
</protein>
<name>A0A250JDT1_9BACT</name>
<keyword evidence="2" id="KW-0472">Membrane</keyword>
<keyword evidence="2" id="KW-1133">Transmembrane helix</keyword>
<evidence type="ECO:0000256" key="2">
    <source>
        <dbReference type="SAM" id="Phobius"/>
    </source>
</evidence>
<dbReference type="Proteomes" id="UP000217257">
    <property type="component" value="Chromosome"/>
</dbReference>
<evidence type="ECO:0000256" key="1">
    <source>
        <dbReference type="SAM" id="MobiDB-lite"/>
    </source>
</evidence>
<organism evidence="3 4">
    <name type="scientific">Cystobacter fuscus</name>
    <dbReference type="NCBI Taxonomy" id="43"/>
    <lineage>
        <taxon>Bacteria</taxon>
        <taxon>Pseudomonadati</taxon>
        <taxon>Myxococcota</taxon>
        <taxon>Myxococcia</taxon>
        <taxon>Myxococcales</taxon>
        <taxon>Cystobacterineae</taxon>
        <taxon>Archangiaceae</taxon>
        <taxon>Cystobacter</taxon>
    </lineage>
</organism>
<dbReference type="EMBL" id="CP022098">
    <property type="protein sequence ID" value="ATB41728.1"/>
    <property type="molecule type" value="Genomic_DNA"/>
</dbReference>
<feature type="region of interest" description="Disordered" evidence="1">
    <location>
        <begin position="87"/>
        <end position="107"/>
    </location>
</feature>
<evidence type="ECO:0000313" key="3">
    <source>
        <dbReference type="EMBL" id="ATB41728.1"/>
    </source>
</evidence>